<dbReference type="EMBL" id="FNTX01000002">
    <property type="protein sequence ID" value="SEE69384.1"/>
    <property type="molecule type" value="Genomic_DNA"/>
</dbReference>
<sequence>MFTPDTDGVTAPVGGPDDDLIQLLTPDGERVHHESYSARVDHLDAEALRSLYRDMVMVRRFDTEATSLQRHGELGLWPPCLGQEAAQVGSGRALGARDYVFPSYRELGVAWTRGVDLRKTLHLYRGEDHGGWDPAEHNFHLATLVIGAHALHATGYAMGIQRDGDVGTGDPERDRAAVAYFGDGATSQGDVNEALTYAAVNDAPVVFFCQNNHWAISEPTQRQSRVPLFHRGRGFGVPSVRVDGNDVLACHAVMSEALERARSGGGPTFIEAVTYRMGAHTTSDDPTRYRTRADEEAWRRKDPIDRLHALLVRDGTGEAFFTDLEAECEAFGAEIREYCRSIQTPPNERMFEHVYASENPQVNAERAWLAEYEAGFEAEEQPA</sequence>
<comment type="cofactor">
    <cofactor evidence="1">
        <name>thiamine diphosphate</name>
        <dbReference type="ChEBI" id="CHEBI:58937"/>
    </cofactor>
</comment>
<accession>A0A1H5KXH8</accession>
<reference evidence="6" key="1">
    <citation type="submission" date="2016-10" db="EMBL/GenBank/DDBJ databases">
        <authorList>
            <person name="Varghese N."/>
            <person name="Submissions S."/>
        </authorList>
    </citation>
    <scope>NUCLEOTIDE SEQUENCE [LARGE SCALE GENOMIC DNA]</scope>
    <source>
        <strain evidence="6">DSM 21368</strain>
    </source>
</reference>
<proteinExistence type="predicted"/>
<dbReference type="PANTHER" id="PTHR43380:SF1">
    <property type="entry name" value="2-OXOISOVALERATE DEHYDROGENASE SUBUNIT ALPHA, MITOCHONDRIAL"/>
    <property type="match status" value="1"/>
</dbReference>
<dbReference type="GO" id="GO:0016624">
    <property type="term" value="F:oxidoreductase activity, acting on the aldehyde or oxo group of donors, disulfide as acceptor"/>
    <property type="evidence" value="ECO:0007669"/>
    <property type="project" value="InterPro"/>
</dbReference>
<evidence type="ECO:0000313" key="6">
    <source>
        <dbReference type="Proteomes" id="UP000199220"/>
    </source>
</evidence>
<dbReference type="CDD" id="cd02000">
    <property type="entry name" value="TPP_E1_PDC_ADC_BCADC"/>
    <property type="match status" value="1"/>
</dbReference>
<dbReference type="GO" id="GO:0009083">
    <property type="term" value="P:branched-chain amino acid catabolic process"/>
    <property type="evidence" value="ECO:0007669"/>
    <property type="project" value="TreeGrafter"/>
</dbReference>
<keyword evidence="3" id="KW-0786">Thiamine pyrophosphate</keyword>
<dbReference type="InterPro" id="IPR029061">
    <property type="entry name" value="THDP-binding"/>
</dbReference>
<evidence type="ECO:0000259" key="4">
    <source>
        <dbReference type="Pfam" id="PF00676"/>
    </source>
</evidence>
<dbReference type="STRING" id="648782.SAMN04488554_2497"/>
<protein>
    <submittedName>
        <fullName evidence="5">Pyruvate dehydrogenase E1 component alpha subunit</fullName>
    </submittedName>
</protein>
<evidence type="ECO:0000256" key="2">
    <source>
        <dbReference type="ARBA" id="ARBA00023002"/>
    </source>
</evidence>
<dbReference type="Pfam" id="PF00676">
    <property type="entry name" value="E1_dh"/>
    <property type="match status" value="1"/>
</dbReference>
<dbReference type="PANTHER" id="PTHR43380">
    <property type="entry name" value="2-OXOISOVALERATE DEHYDROGENASE SUBUNIT ALPHA, MITOCHONDRIAL"/>
    <property type="match status" value="1"/>
</dbReference>
<dbReference type="InterPro" id="IPR001017">
    <property type="entry name" value="DH_E1"/>
</dbReference>
<gene>
    <name evidence="5" type="ORF">SAMN04488554_2497</name>
</gene>
<organism evidence="5 6">
    <name type="scientific">Ruania alba</name>
    <dbReference type="NCBI Taxonomy" id="648782"/>
    <lineage>
        <taxon>Bacteria</taxon>
        <taxon>Bacillati</taxon>
        <taxon>Actinomycetota</taxon>
        <taxon>Actinomycetes</taxon>
        <taxon>Micrococcales</taxon>
        <taxon>Ruaniaceae</taxon>
        <taxon>Ruania</taxon>
    </lineage>
</organism>
<dbReference type="GO" id="GO:0000287">
    <property type="term" value="F:magnesium ion binding"/>
    <property type="evidence" value="ECO:0007669"/>
    <property type="project" value="UniProtKB-ARBA"/>
</dbReference>
<evidence type="ECO:0000256" key="3">
    <source>
        <dbReference type="ARBA" id="ARBA00023052"/>
    </source>
</evidence>
<evidence type="ECO:0000256" key="1">
    <source>
        <dbReference type="ARBA" id="ARBA00001964"/>
    </source>
</evidence>
<name>A0A1H5KXH8_9MICO</name>
<dbReference type="Gene3D" id="3.40.50.970">
    <property type="match status" value="1"/>
</dbReference>
<feature type="domain" description="Dehydrogenase E1 component" evidence="4">
    <location>
        <begin position="53"/>
        <end position="316"/>
    </location>
</feature>
<evidence type="ECO:0000313" key="5">
    <source>
        <dbReference type="EMBL" id="SEE69384.1"/>
    </source>
</evidence>
<dbReference type="RefSeq" id="WP_089773446.1">
    <property type="nucleotide sequence ID" value="NZ_FNTX01000002.1"/>
</dbReference>
<keyword evidence="6" id="KW-1185">Reference proteome</keyword>
<keyword evidence="5" id="KW-0670">Pyruvate</keyword>
<dbReference type="Proteomes" id="UP000199220">
    <property type="component" value="Unassembled WGS sequence"/>
</dbReference>
<dbReference type="InterPro" id="IPR050771">
    <property type="entry name" value="Alpha-ketoacid_DH_E1_comp"/>
</dbReference>
<dbReference type="OrthoDB" id="9766715at2"/>
<dbReference type="AlphaFoldDB" id="A0A1H5KXH8"/>
<keyword evidence="2" id="KW-0560">Oxidoreductase</keyword>
<dbReference type="InterPro" id="IPR017596">
    <property type="entry name" value="PdhA/BkdA"/>
</dbReference>
<dbReference type="SUPFAM" id="SSF52518">
    <property type="entry name" value="Thiamin diphosphate-binding fold (THDP-binding)"/>
    <property type="match status" value="1"/>
</dbReference>
<dbReference type="NCBIfam" id="TIGR03181">
    <property type="entry name" value="PDH_E1_alph_x"/>
    <property type="match status" value="1"/>
</dbReference>